<accession>A0ABD3MQ53</accession>
<proteinExistence type="predicted"/>
<sequence>MQRPRNVVAVPVWKRREKYREVTVNILVFSPSPTLAPPSSSPLAFPRPLMSNPCSTFLAVAFVSGMLEGSSVLRHHRAALRTSEAPSSLSIATHSLLYGAVSLPLGIIGASPGVAFFPNALKRPIKQESSISDTLQENKIDVSSKTEDASKNSELTEAQIHSSSAGTGRGIGRFLRDKNLKKTYSISQQQELARPAAEHLTSSGLHCQTKLRFISTLDGHALPTPLSEAMRRSRFLFVGAALISFGIRKSVSNNETANESDEDWADSIIGKHGRAQSNPGYEFERRLRIDTELANPNKWLLNNIHRQIHSSIEKVQTLALSTVCSAIKSTQQTHGGSFIHPMFNWLFQWNDLVTASKEEDNNPRPIAIRLVLSDIQSIPSPKEKEANTEQKHPFHVLPIYFNQYKSPDLWWHIDSEKKSLADLPVSSTWLVNNQQQDVINRAIIVEVNDSPSVYHALQSLNSKSSFTIGSSLRMLLNPLYTKCPDGTTSITVLIHDKEQSAQLTSTTKDQLISIDSLDVIKWAVLSTINNIYHLTAHNKDTVSASTQINKRLTEYSTDKDDATPWTVVDVIGTSIRHLLESTYRIASAVTSLGRRQPPANSTEKRCTTKDVINIVSPSNATTSWLKNSLQSQGWKVRFITPEKASEKKIEGIVLIMGQDDFETCEIACSIIEDNPNTKVLMLLENDGFMHAMLDQAAKEKVTIVCASSVYEQAFSTARSLLANGMNATESQAELDKIYSSKTT</sequence>
<name>A0ABD3MQ53_9STRA</name>
<protein>
    <submittedName>
        <fullName evidence="1">Uncharacterized protein</fullName>
    </submittedName>
</protein>
<reference evidence="1 2" key="1">
    <citation type="submission" date="2024-10" db="EMBL/GenBank/DDBJ databases">
        <title>Updated reference genomes for cyclostephanoid diatoms.</title>
        <authorList>
            <person name="Roberts W.R."/>
            <person name="Alverson A.J."/>
        </authorList>
    </citation>
    <scope>NUCLEOTIDE SEQUENCE [LARGE SCALE GENOMIC DNA]</scope>
    <source>
        <strain evidence="1 2">AJA010-31</strain>
    </source>
</reference>
<dbReference type="AlphaFoldDB" id="A0ABD3MQ53"/>
<evidence type="ECO:0000313" key="1">
    <source>
        <dbReference type="EMBL" id="KAL3765792.1"/>
    </source>
</evidence>
<dbReference type="Proteomes" id="UP001530400">
    <property type="component" value="Unassembled WGS sequence"/>
</dbReference>
<organism evidence="1 2">
    <name type="scientific">Cyclotella atomus</name>
    <dbReference type="NCBI Taxonomy" id="382360"/>
    <lineage>
        <taxon>Eukaryota</taxon>
        <taxon>Sar</taxon>
        <taxon>Stramenopiles</taxon>
        <taxon>Ochrophyta</taxon>
        <taxon>Bacillariophyta</taxon>
        <taxon>Coscinodiscophyceae</taxon>
        <taxon>Thalassiosirophycidae</taxon>
        <taxon>Stephanodiscales</taxon>
        <taxon>Stephanodiscaceae</taxon>
        <taxon>Cyclotella</taxon>
    </lineage>
</organism>
<evidence type="ECO:0000313" key="2">
    <source>
        <dbReference type="Proteomes" id="UP001530400"/>
    </source>
</evidence>
<keyword evidence="2" id="KW-1185">Reference proteome</keyword>
<gene>
    <name evidence="1" type="ORF">ACHAWO_011739</name>
</gene>
<dbReference type="EMBL" id="JALLPJ020001396">
    <property type="protein sequence ID" value="KAL3765792.1"/>
    <property type="molecule type" value="Genomic_DNA"/>
</dbReference>
<comment type="caution">
    <text evidence="1">The sequence shown here is derived from an EMBL/GenBank/DDBJ whole genome shotgun (WGS) entry which is preliminary data.</text>
</comment>